<reference evidence="3 4" key="1">
    <citation type="submission" date="2017-11" db="EMBL/GenBank/DDBJ databases">
        <title>Draft genome sequence of Mitsuaria sp. HWN-4.</title>
        <authorList>
            <person name="Gundlapally S.R."/>
        </authorList>
    </citation>
    <scope>NUCLEOTIDE SEQUENCE [LARGE SCALE GENOMIC DNA]</scope>
    <source>
        <strain evidence="3 4">HWN-4</strain>
    </source>
</reference>
<keyword evidence="4" id="KW-1185">Reference proteome</keyword>
<evidence type="ECO:0008006" key="5">
    <source>
        <dbReference type="Google" id="ProtNLM"/>
    </source>
</evidence>
<accession>A0A2G9CB46</accession>
<evidence type="ECO:0000256" key="2">
    <source>
        <dbReference type="SAM" id="SignalP"/>
    </source>
</evidence>
<feature type="signal peptide" evidence="2">
    <location>
        <begin position="1"/>
        <end position="39"/>
    </location>
</feature>
<proteinExistence type="predicted"/>
<dbReference type="SUPFAM" id="SSF51126">
    <property type="entry name" value="Pectin lyase-like"/>
    <property type="match status" value="1"/>
</dbReference>
<feature type="region of interest" description="Disordered" evidence="1">
    <location>
        <begin position="1"/>
        <end position="21"/>
    </location>
</feature>
<feature type="chain" id="PRO_5013822694" description="Filamentous haemagglutinin FhaB/tRNA nuclease CdiA-like TPS domain-containing protein" evidence="2">
    <location>
        <begin position="40"/>
        <end position="6777"/>
    </location>
</feature>
<evidence type="ECO:0000256" key="1">
    <source>
        <dbReference type="SAM" id="MobiDB-lite"/>
    </source>
</evidence>
<dbReference type="NCBIfam" id="NF012204">
    <property type="entry name" value="adhes_FxxPxG"/>
    <property type="match status" value="1"/>
</dbReference>
<protein>
    <recommendedName>
        <fullName evidence="5">Filamentous haemagglutinin FhaB/tRNA nuclease CdiA-like TPS domain-containing protein</fullName>
    </recommendedName>
</protein>
<dbReference type="Proteomes" id="UP000231501">
    <property type="component" value="Unassembled WGS sequence"/>
</dbReference>
<keyword evidence="2" id="KW-0732">Signal</keyword>
<feature type="compositionally biased region" description="Low complexity" evidence="1">
    <location>
        <begin position="1073"/>
        <end position="1095"/>
    </location>
</feature>
<feature type="compositionally biased region" description="Polar residues" evidence="1">
    <location>
        <begin position="667"/>
        <end position="683"/>
    </location>
</feature>
<feature type="region of interest" description="Disordered" evidence="1">
    <location>
        <begin position="1818"/>
        <end position="1837"/>
    </location>
</feature>
<organism evidence="3 4">
    <name type="scientific">Roseateles chitinivorans</name>
    <dbReference type="NCBI Taxonomy" id="2917965"/>
    <lineage>
        <taxon>Bacteria</taxon>
        <taxon>Pseudomonadati</taxon>
        <taxon>Pseudomonadota</taxon>
        <taxon>Betaproteobacteria</taxon>
        <taxon>Burkholderiales</taxon>
        <taxon>Sphaerotilaceae</taxon>
        <taxon>Roseateles</taxon>
    </lineage>
</organism>
<dbReference type="RefSeq" id="WP_099861292.1">
    <property type="nucleotide sequence ID" value="NZ_PEOG01000019.1"/>
</dbReference>
<dbReference type="Gene3D" id="2.160.20.10">
    <property type="entry name" value="Single-stranded right-handed beta-helix, Pectin lyase-like"/>
    <property type="match status" value="1"/>
</dbReference>
<gene>
    <name evidence="3" type="ORF">CS062_08840</name>
</gene>
<sequence length="6777" mass="673092">MSKRRAPASRRPQRRAPAARQVSRPLRWLLSAASVNAWAAGPAHNIDPVSGFSTVTTTGTNVQQVVNNHATGGVAVNVFNHFIVGDGHTVNLQVPTGSKLVNIVRSSRPQVWGVLNAYQNGTLGGDVTFASADGFLVGATGVVNVGKLTLRTPSQTDIDDFVSGNKPIGDLATGTYSLSASGLVTIQGKVNTRDGVVIDADQVSVDATGVITAGNAKSASYVSDAAVNTGDLTAPKTLQQDGGTISIVAQGKSGTAVAVSGQLLADGGITIEAPTIALNTGSRLNTERTNGAATGAVTLTATSTEKVGMGQATAATSITLDGNIVATDFSATASSQARSSYSEDYGIWAATIALGAVSGLNANWVGANADATLTVGSGASVTASGNLTLASQARALADDPAITLNGNSLIGAAVVYGKATSDSTTKVTSGATLSAGGKLSVTAHNENTLSVSALTFVATNDNTAVASVAIGEASSHSKALVETGATVTAGSLAVNAENQNSFYVGATAYGLAGTALGATVAYGNLVTSAIADLGASVGTPAAKVGDVEVLALDRTTKQRVHSSSTVGKSLLFRTLGAAPLAAIGAAQSFVNSAMSRVVPVNAAADLARNADGSMDFRVGAAFTLSEYDHQAVAHVGNNVAGKSAPTLVSSGNVVVGARADVREMRTTSESSVSARTSQGSGTASDPEVANSASVAINLAIGDTRASAEIGDHTDITAARIGVAAEQWQPLVSTYNRWDSFSDYLDHLTPTAGLGTSLLSGFANAAGEAEENAIAFSFNLQAQTHETKAWVGSRAKLTSTAAAGGWTANHTLKDLGDFADAATSFTFGGATAVYAYSQAQTIDIAGNMGALLIGAAVGAGDDGSSLGASITYVGSQSTTVAGIGSAATVNAGAGDLAVKATNDDAHIVVAPTSGMGSGTAFNGILGVFSMANDTRASISNSARLTASAIGVEAHQYAGNWAAAGSFAYTDSKAIGVAIAINDSEGTTRARIGDNSDDDALVTGYTPVSTAYTGSAPTAGITTDRLTVHASTDGTSSSIAAAGAATTPKTGEPGYGQQFEDKWAALQGKLTSAFGGSQSQISSQSKSGQQDSGSGDSVAQNPDAGLGISGSLAANLTDLDTQAQVTGVTVSARTTRSAIDVQALEKTVQVGAAGSAAFIMAAKDPAASSTTAFSGAAAYLLSNNDAEAVLTGVTALNAGDVTVQAAQAGQRLGIGLGFSVNTNNASGKNYSVGVSASAAQVNDSASARIEDSTLDAQDTSRTLDVQAYTRTDIGVGGGSLFGGGKGGVGLAITYAEIGNGERDATEALISGSVLTDFNKLTLSATNASRIASGAASLGGGNDALGFAGSFVINKVGGTHGARLVSSTAANTGTVSLDVRGAVNTALDTTLDGLGSGSENGNFDFSGALVADFASPGGSFDGTGSRVLGVAGFLQYGKSNVGIAYAHNDIQQTHEAAITGSTVTATSVKVNAQDESAAIAVSAGVGVSTGTLSGVGSVAVNEVNNTLSARIGDWNATTASGAITASTISVTAQNRADIVAGAGALAVSKGSSGGLALALNLIGTREHATTAQIGWTDLYTNGTVDVSAASGTSGDPNTLIAFSAGVALSQGGLAFAGALGINNVDQSVDAGLRAVNTVGGNTTYRPVSLSVKASDDTENQAFGVMGAGSENGIAAAIGVGTNRIDSDVTAQVLGGRSTTIYTQSLLVDASRRNDLYTFDVGVSGASGLSGAASIGTSVTDGHVLAQIAGAAKVDATNNVRVSAQADTFHAVGSGAIGLGTGAAAGALAVSTAVDTGITEALVDNAEVKALGRSGSVAIRSGQLANGPVSPDLSTAGDSVDTGALSQSFQDQSLTEGSTTVSGLAVNATSAQKMRTVDVAGSGSTGAAAVTINVTTNDFEGRTSARVTNSTVNAGVSGEAGADVTVRASGHSFGLGIAAGLAGASQGAGIAGLAMNLQTHDVDARVEGSTVKADALTLDAAATQTAQAVAAGGAGGGTGAGAASMVVTTQYGDVTAWLKGGTTTANTLTVNADRQQESDVAAGAVAGAGKVGVGFGLSVSRIGGETRATIGRDPDDDNATTVTTVNAGTVSVDAARATVINSYAFGAGIGVAATGIAGMVNVSDQTGDTRAGMYDTVLRAADGSSAATSLAITAQDIYSANQHAAGAGIGLVGIGATFNVALSSASTVAELVGSDVKAGSIDVQGYADREVGMSSVAGGAGKFAGAVSLGFIKFGSGDAGGADGELTDTAAAADAAVNQSHAQQNSQLTSAEQSRLNAQSGGLSLSSGVQNTSAAANATTNTGDGTALKVADASLLAARVSGGTVVADSLDVATDGRTHTYTLAGAVQGSIAGLSGGLGITRQYFVNSAVVDGNVQAHAVTVSALERDGAGGAAGEIEAFTAGAGGLVIGVAYSDVLVQNRVVAGVNRAVGNDTGALVVSARDTTTVKVGGDNENSPENVSVGVGVIGASVVRAEKNSDIDAWIGKTGYTLDGYGAMTVGASVSGLVRATGFSVSAGVLNVTGVSANAEDNSSADAQLFGTVDTGTTGTVTVNASARPETYARAYGVQAALGASVGGSFAFATANTSATAAVANNTVFTGSGQVKVTATTGETSAALQGSYFSADAKAVAASGGLLLGLAGTEVTASNSSKTVAQVGDHVTLPLGDLSVSASGYSGQRAQGDAYFGGILAFGGNVSTASSSTSTQVLLGVDPIAGVSRTGDLTLSAVGLDRNEAFAIGGSGGVVSGGAAEAVVKATDTDDRPAVLVQVKDWTSGRNIVGTGGLKLLAEHTTQFFGGADTTAVSVIGGAAANSTTTIDVDAKVKLGTYAAFESQAIDIAAVNAVEQLTTPSVSGWEASVNAGAGGGINGYAAGSTVNVTQGSQISLGNNASLDVFALSAHETLGNRLRLDAYSTLSLFDKAQISTGGAIQRADAGSTITSTANNAITLGNAVTLENEVDTVQLGTYALQNVWATANAKTYGAVGGAGGTAVINATVNNTVTLGTGDLITGYGSVSLYAGRSADSITDNTMSLSAVSDVYNWTLASISTNVKADANAVVNNNIDIGSGASVTSVRNIWLQADEGRVVVSGTGRGHNPYLELLSTETKAGSGTSTTSSTVTFQGTATVEAGTRHNQSVTINADGSWTKGTGTQATVYNMPSFSSRDSLQDYIDQLSAERKVTDDYVATLDATARDAYVYSARYQEIESQLSFLTPLLSELAAGTVNAVVVSGITAAGGDVHLAADKVTVKAGAPTITAHGDPTITIVNNSAKALIVDTLSIPNDAGGQVLVTGGAANSLPAALKVSEGGNGTGSQITISHNPGVDGADLVVQGDITNLGGKVTVDVARGSMLQTASIYAKELDLTVADVYLVNTSGMQSYGFSPLSLSGYVTSGRGWKPASAEEAVMWFISDRYESQIKSKGITDFNKYFYGTDYATAYGSGATVTTNVFLNWGFNDADECKTNCTTFSFRNDAGGDTRGNGTWGFDNVGDYTGKLTLRASYDTIKNSGFLGTAVTKDALNASLIAVNAGTIDINGTIRAGNFNNWSVNIGASFDTAIATYIEKKGLKAGDTVSITPGQPLQYTENAYVCVFGNVGCSWRPKTYSIDTGVALANGGDAGIGLTYDVATGKLSLADVNASGNGMVMLRGKIVSTGQDGKILVDDGLGTIKVNNSSSKALVVNDLNAGNQSTGIIRITDTNYDNRTDWYVHEAGQSIKHYVTGSSATTYNNVNGLVDGWFEGGNATTSYQPMQGQWYTWTESTRVKRSYSGRSTNDLATIWPTGDWKFVNQDTPWTASSGRIVTSCASCGSDYLTGVFSAGSVRSVDSFHVGWSYSPYYGGTFVDRYWQYYVPYDLTMSIEYHVKADHAIKMQFVGAAQGTVAIGSNTNVALNGTISNSLGSTSISTAGHLTADAAAVVNSQSLSLTAGGNLGTSAQAINAITSNISATAGGLVNLDLTAQSSSIALQKISGGGDVTVVSDKSLLPVGNGTHLAGRNVNLTSSFGGLGDVSSSQVVNTAVTGTLTVNTRGDIALRQASGDLTLNTLTAEGGDVSITLDNGRLLNGIGSSQRSAEETAYLSALWQSLNMTGADAGQETVKAFENQVSARYQQYHLIKQRLSDASDAGFAIAPAYLEAMRTRVALQQGVSAASLSDAAVTAAVKAEYQGITSFFSAQFGNALPFDTAAAFDTGWRYTLDTNSALYASLVAGAKWKQSQLEVAISEAALTPVTSTYISNRAANISGNNVTLKTTGGSVGKDAASLAIAIARANPVLSDAEKAALVNAGPGDLSFVTTDAQVLATVKQQDPLKVNASGVFKATSRDALYVESDQAMALGGVQSTQGDVRLSAGGSLTSTTGTGTTITAHGLNLAVSQGSIGTAAAPIRLALSDALRVASAPGDVYISQGGGNLALGSLGAGGMLSVTAGGSLTNWASNGSGHHLLGDSISLLAGGALGTADRALRLRLTGGTLTLAGTAANLETQSSNRWRLGQVSLSDGLALDATGDVELAGTLTAASATLHSAGAVSATAAANWLTSGVTTLTGTSLSLESGRFSASALALQATAGGLEVGELNAGDGGIDLLGTAAIGLRGPISTSGQLLADGQSLLMGAGAGASAGGSIRFTTAGAMDLSFLEAGGDLRLNSSTLSVSQLLRSARIEVDATRIDLAAGSLLQAGQDARLDGTQLTMGDGALLSTGGRLAVTTTGDQQLARLSVGGELALTAAGALSLNGEAWAQGPATLQASSASMAAGGSLGTAGALTVTTTGDQSLRSLQAGESLVLQSGGALSLDGVSTSALDTRLTAQRAIQIASGASMQSNGALSLQGASLSAGTGGLLQSASDASITTTGDLQLAQLIVGGRLDLRADGQARLTESGWVQGNALLQADGLRLDGELGSSNTVGLIAARDVDLHHWVRARDITVDAGKLLVASGAGLQAAGSLRASAGSLDMAAGSGLVSGGDLGLFGRSDVSLAQVSAGGRLTLQAGGTLSLKDAVHGSQSIVMAADRLAIDAGVAVTSGGSLTAQAAEMTAGAGSQLAATTDLQLSSDGHLQLAQLTAGRHLQLQAAGDARLTEATQATGDATLRAAQLTIDGGLTAGGALRLQGDRDLTIDSTVWGASTTAAGQAVTLSAAGSLYSGRSLAVTADTLSMAAGSRIDAGATLTLTTTGAQQLARLRSGGATTVQAGGALSIGEFATANAGMSLRAGGALSLADASLVQARGALDLQAGSVTAGHGNRLVSGGDLQITSLGGAALDALQSGGQLLLSAGGAASVAGITSVQGLGRLQADSLRLQSAWYSANDLQLTATQGVAIEALLKARTLSVTADSLDLADGVHATATGSIAVDAGRIGMGAHSQLQSGSDLHLTTTGDQTLATLYAGNDLVLEAGGALTLREAAYANGAVALSAGGAMRLDAAATVQSGRALSVQADALQAGAGSRFLSAGDMALSARGDLGLAQAVSGGALALSAGGALRTDEGLSSQAGARVDAGELQVAGRWTVNGDLEAHVARGVALDADVQAFNVSLFADSLTLGHGVTLTSGGALSVDSGRLLMGTGSLLDSAGGARLVTLGDQTLARVNVLGDLLLQSGGALRLAESAAVQGHAQVNAQSLAVDGGWFSSGDLRASATRGLTLNSGLYAANLTLNASDLNLADGVAANAAGALTVNAGGIAMGAGSALEAAGAMQLISQGSQSIARLKAGSDLLLQAGGDLSLREQAVAGQSLIGMAGGAIEVAPGTLVQAGGSLSLQAASLQAGLGSRIASGADMQLVSDNGVTLALLDVGGALALQAGGAVTLTDRVGVNGDAQLRLRDLSVDGDWNSAGALRVRADRTVALNRAVQAGSVSVDAEAVTISADVPLSAAGGLNIDAGSLGMATGSRIAADGDLVLRTRGEQVLAQVTTGGALSLAAGGRVSLNGEMLASRDIALVAGDALLLAPGVTLGAGGRLDVQARTLEAGDASLLRSGGDMMVVADGDVRLARLESGGGLALQARGAVQTRDAVSVQGSASLLGDRLAVDGGWISQGALTVQASGGVALNSGMQAGQVSIDAGAVQLAAGAALRSGDTITLNAATVTMGVDSAMTAGGATQLKADSLTMDAGSSMTTGGALSLSTTGAQTLAALSAGGDLAIKAGHGVSLDGQVTTKGELALQAGGDVRVNEQVNASGGLALRAGGDVHVNKQVDVGGDLALQAGGDVRVNAQVNAGGSLALHAGGDVRVNEQVNVGGGLALQAGGDVRLNKQVDIGGDLALQAGGDLHIGEQLTVGGNAAVEAGGEARLGAGRAMRVGGALQLGAHAVVMEAGSLLATGRDASLRAVGGAQLDQLHVGGDLSVAAGEDLALQAGVAAGGDVALKSGGATQLADGRDLTAGGAFSSESAAWRMGQGSTLQVAGDLRLQASGDVLLAAVTGHGDALSVQAGGKLLGRPDAAVHLRTSAGTRTDLKAGLGIGDPLVVDLPWLSVATGSGDIHLVVERDLYSPLISAANGTVTMTVKGSLSVDHLIGNPNLWIDGRLAAGQMTLRGGSLSSRDSLEVGGLTLLDGGPLTVEAPRIALGVDGAGAPVTTLSLTGRDGTRAEEIALTVTGTQKVDITRLSTRDGQLTLPAEVALRDASASGELRIKTPAVTISLDNVSAAARPADAQLITPQDRFWLQLQGNALYTDALVTRFQSPLALYFHRATEDKLVAQQAFYRMSTEHLSQEVAGNSWRVPAPSLPPVTGMPLLSWGGTLVPAVNLEGMPALAAALAAARAADRLAERTDRNATARDAGGDAARDGHRATENRDEIVIGEPIASR</sequence>
<name>A0A2G9CB46_9BURK</name>
<dbReference type="OrthoDB" id="218680at2"/>
<feature type="region of interest" description="Disordered" evidence="1">
    <location>
        <begin position="6738"/>
        <end position="6777"/>
    </location>
</feature>
<dbReference type="InterPro" id="IPR011050">
    <property type="entry name" value="Pectin_lyase_fold/virulence"/>
</dbReference>
<dbReference type="EMBL" id="PEOG01000019">
    <property type="protein sequence ID" value="PIM53572.1"/>
    <property type="molecule type" value="Genomic_DNA"/>
</dbReference>
<dbReference type="InterPro" id="IPR012334">
    <property type="entry name" value="Pectin_lyas_fold"/>
</dbReference>
<feature type="compositionally biased region" description="Basic residues" evidence="1">
    <location>
        <begin position="1"/>
        <end position="14"/>
    </location>
</feature>
<evidence type="ECO:0000313" key="3">
    <source>
        <dbReference type="EMBL" id="PIM53572.1"/>
    </source>
</evidence>
<evidence type="ECO:0000313" key="4">
    <source>
        <dbReference type="Proteomes" id="UP000231501"/>
    </source>
</evidence>
<feature type="region of interest" description="Disordered" evidence="1">
    <location>
        <begin position="664"/>
        <end position="687"/>
    </location>
</feature>
<feature type="compositionally biased region" description="Basic and acidic residues" evidence="1">
    <location>
        <begin position="6738"/>
        <end position="6768"/>
    </location>
</feature>
<comment type="caution">
    <text evidence="3">The sequence shown here is derived from an EMBL/GenBank/DDBJ whole genome shotgun (WGS) entry which is preliminary data.</text>
</comment>
<feature type="region of interest" description="Disordered" evidence="1">
    <location>
        <begin position="1073"/>
        <end position="1102"/>
    </location>
</feature>